<protein>
    <recommendedName>
        <fullName evidence="8">Transcription factor domain-containing protein</fullName>
    </recommendedName>
</protein>
<evidence type="ECO:0000313" key="7">
    <source>
        <dbReference type="Proteomes" id="UP000509510"/>
    </source>
</evidence>
<evidence type="ECO:0000256" key="5">
    <source>
        <dbReference type="ARBA" id="ARBA00023242"/>
    </source>
</evidence>
<reference evidence="7" key="1">
    <citation type="submission" date="2020-06" db="EMBL/GenBank/DDBJ databases">
        <title>A chromosome-scale genome assembly of Talaromyces rugulosus W13939.</title>
        <authorList>
            <person name="Wang B."/>
            <person name="Guo L."/>
            <person name="Ye K."/>
            <person name="Wang L."/>
        </authorList>
    </citation>
    <scope>NUCLEOTIDE SEQUENCE [LARGE SCALE GENOMIC DNA]</scope>
    <source>
        <strain evidence="7">W13939</strain>
    </source>
</reference>
<dbReference type="Proteomes" id="UP000509510">
    <property type="component" value="Chromosome V"/>
</dbReference>
<dbReference type="PANTHER" id="PTHR47660">
    <property type="entry name" value="TRANSCRIPTION FACTOR WITH C2H2 AND ZN(2)-CYS(6) DNA BINDING DOMAIN (EUROFUNG)-RELATED-RELATED"/>
    <property type="match status" value="1"/>
</dbReference>
<dbReference type="KEGG" id="trg:TRUGW13939_09092"/>
<name>A0A7H8R6U8_TALRU</name>
<dbReference type="GO" id="GO:0046872">
    <property type="term" value="F:metal ion binding"/>
    <property type="evidence" value="ECO:0007669"/>
    <property type="project" value="UniProtKB-KW"/>
</dbReference>
<evidence type="ECO:0000256" key="1">
    <source>
        <dbReference type="ARBA" id="ARBA00022723"/>
    </source>
</evidence>
<organism evidence="6 7">
    <name type="scientific">Talaromyces rugulosus</name>
    <name type="common">Penicillium rugulosum</name>
    <dbReference type="NCBI Taxonomy" id="121627"/>
    <lineage>
        <taxon>Eukaryota</taxon>
        <taxon>Fungi</taxon>
        <taxon>Dikarya</taxon>
        <taxon>Ascomycota</taxon>
        <taxon>Pezizomycotina</taxon>
        <taxon>Eurotiomycetes</taxon>
        <taxon>Eurotiomycetidae</taxon>
        <taxon>Eurotiales</taxon>
        <taxon>Trichocomaceae</taxon>
        <taxon>Talaromyces</taxon>
        <taxon>Talaromyces sect. Islandici</taxon>
    </lineage>
</organism>
<dbReference type="GeneID" id="55996576"/>
<evidence type="ECO:0000256" key="2">
    <source>
        <dbReference type="ARBA" id="ARBA00022833"/>
    </source>
</evidence>
<evidence type="ECO:0008006" key="8">
    <source>
        <dbReference type="Google" id="ProtNLM"/>
    </source>
</evidence>
<evidence type="ECO:0000256" key="3">
    <source>
        <dbReference type="ARBA" id="ARBA00023015"/>
    </source>
</evidence>
<dbReference type="PANTHER" id="PTHR47660:SF3">
    <property type="entry name" value="FINGER DOMAIN PROTEIN, PUTATIVE (AFU_ORTHOLOGUE AFUA_4G03310)-RELATED"/>
    <property type="match status" value="1"/>
</dbReference>
<proteinExistence type="predicted"/>
<keyword evidence="4" id="KW-0804">Transcription</keyword>
<evidence type="ECO:0000313" key="6">
    <source>
        <dbReference type="EMBL" id="QKX61936.1"/>
    </source>
</evidence>
<dbReference type="RefSeq" id="XP_035348110.1">
    <property type="nucleotide sequence ID" value="XM_035492217.1"/>
</dbReference>
<accession>A0A7H8R6U8</accession>
<sequence length="441" mass="49829">MGTTVGLEKCAAKAVECHYPTSTKSREPKPQIQHNYNDTLELQRVSPSLVTAFPGIENREETSTNDDILHGISDPEFANFSQQNLDWTVPDINFSEFLSPQANDEAIQYLSSESSALIRHSTTQINRVQEFAFSPNISMSIQPSGTPRSLVLRTGMKPSAQRTANLMFHTLKSYPLMILRHKTLPPFIHSHLISSNTKNVDMEPLNNCISLLHMISSGVQGSRKLFWKNVRLECERLCENILNLNKWEILAAMQAIAIYILIRLDEGETDYNNFDLLLLKTITVLSKRFTNFKMTHGTQSEHYDYGLDSSWKDWIFEESCRRICVIFQTVNMLVYFEPAALCDPNTDLIFAPLPAKKQLWEAADKFSWKAEHDREYGALNYFGLATNGDLVRLDVGKAYCGDASLLHQPLSSNKTTTNWEEWCSGMDGLGGLIMLAASLVA</sequence>
<dbReference type="OrthoDB" id="5423818at2759"/>
<gene>
    <name evidence="6" type="ORF">TRUGW13939_09092</name>
</gene>
<dbReference type="EMBL" id="CP055902">
    <property type="protein sequence ID" value="QKX61936.1"/>
    <property type="molecule type" value="Genomic_DNA"/>
</dbReference>
<keyword evidence="5" id="KW-0539">Nucleus</keyword>
<dbReference type="AlphaFoldDB" id="A0A7H8R6U8"/>
<evidence type="ECO:0000256" key="4">
    <source>
        <dbReference type="ARBA" id="ARBA00023163"/>
    </source>
</evidence>
<keyword evidence="7" id="KW-1185">Reference proteome</keyword>
<keyword evidence="2" id="KW-0862">Zinc</keyword>
<keyword evidence="3" id="KW-0805">Transcription regulation</keyword>
<keyword evidence="1" id="KW-0479">Metal-binding</keyword>